<dbReference type="EMBL" id="JAWWNJ010000126">
    <property type="protein sequence ID" value="KAK6988127.1"/>
    <property type="molecule type" value="Genomic_DNA"/>
</dbReference>
<evidence type="ECO:0000313" key="3">
    <source>
        <dbReference type="Proteomes" id="UP001362999"/>
    </source>
</evidence>
<reference evidence="2 3" key="1">
    <citation type="journal article" date="2024" name="J Genomics">
        <title>Draft genome sequencing and assembly of Favolaschia claudopus CIRM-BRFM 2984 isolated from oak limbs.</title>
        <authorList>
            <person name="Navarro D."/>
            <person name="Drula E."/>
            <person name="Chaduli D."/>
            <person name="Cazenave R."/>
            <person name="Ahrendt S."/>
            <person name="Wang J."/>
            <person name="Lipzen A."/>
            <person name="Daum C."/>
            <person name="Barry K."/>
            <person name="Grigoriev I.V."/>
            <person name="Favel A."/>
            <person name="Rosso M.N."/>
            <person name="Martin F."/>
        </authorList>
    </citation>
    <scope>NUCLEOTIDE SEQUENCE [LARGE SCALE GENOMIC DNA]</scope>
    <source>
        <strain evidence="2 3">CIRM-BRFM 2984</strain>
    </source>
</reference>
<dbReference type="Proteomes" id="UP001362999">
    <property type="component" value="Unassembled WGS sequence"/>
</dbReference>
<protein>
    <submittedName>
        <fullName evidence="2">Uncharacterized protein</fullName>
    </submittedName>
</protein>
<comment type="caution">
    <text evidence="2">The sequence shown here is derived from an EMBL/GenBank/DDBJ whole genome shotgun (WGS) entry which is preliminary data.</text>
</comment>
<keyword evidence="3" id="KW-1185">Reference proteome</keyword>
<feature type="region of interest" description="Disordered" evidence="1">
    <location>
        <begin position="176"/>
        <end position="205"/>
    </location>
</feature>
<organism evidence="2 3">
    <name type="scientific">Favolaschia claudopus</name>
    <dbReference type="NCBI Taxonomy" id="2862362"/>
    <lineage>
        <taxon>Eukaryota</taxon>
        <taxon>Fungi</taxon>
        <taxon>Dikarya</taxon>
        <taxon>Basidiomycota</taxon>
        <taxon>Agaricomycotina</taxon>
        <taxon>Agaricomycetes</taxon>
        <taxon>Agaricomycetidae</taxon>
        <taxon>Agaricales</taxon>
        <taxon>Marasmiineae</taxon>
        <taxon>Mycenaceae</taxon>
        <taxon>Favolaschia</taxon>
    </lineage>
</organism>
<name>A0AAV9ZP21_9AGAR</name>
<feature type="compositionally biased region" description="Basic and acidic residues" evidence="1">
    <location>
        <begin position="195"/>
        <end position="205"/>
    </location>
</feature>
<accession>A0AAV9ZP21</accession>
<sequence>MARSGDESHAMGASFLVAIPTTFSATYSAYGKIDPCWAESTFWALNSSDPVPISSKKIDPCWAESTFWALNSSDPVPISSKKIDPCWAESTFWALNSSDPVPISSKKGTNLDPELKETTQASELTAAELEVSETLAQMQADRTQVSFHDAGGNSPTWRANAEIAIDKEITALWEEGERICPSDSDDEEGMEDLGETTKTDRNRVP</sequence>
<evidence type="ECO:0000256" key="1">
    <source>
        <dbReference type="SAM" id="MobiDB-lite"/>
    </source>
</evidence>
<gene>
    <name evidence="2" type="ORF">R3P38DRAFT_3229693</name>
</gene>
<proteinExistence type="predicted"/>
<evidence type="ECO:0000313" key="2">
    <source>
        <dbReference type="EMBL" id="KAK6988127.1"/>
    </source>
</evidence>
<dbReference type="AlphaFoldDB" id="A0AAV9ZP21"/>
<feature type="compositionally biased region" description="Acidic residues" evidence="1">
    <location>
        <begin position="183"/>
        <end position="194"/>
    </location>
</feature>